<evidence type="ECO:0000313" key="1">
    <source>
        <dbReference type="EMBL" id="KAI8535170.1"/>
    </source>
</evidence>
<evidence type="ECO:0000313" key="2">
    <source>
        <dbReference type="Proteomes" id="UP001062846"/>
    </source>
</evidence>
<name>A0ACC0M2V6_RHOML</name>
<gene>
    <name evidence="1" type="ORF">RHMOL_Rhmol10G0153700</name>
</gene>
<accession>A0ACC0M2V6</accession>
<protein>
    <submittedName>
        <fullName evidence="1">Uncharacterized protein</fullName>
    </submittedName>
</protein>
<keyword evidence="2" id="KW-1185">Reference proteome</keyword>
<dbReference type="Proteomes" id="UP001062846">
    <property type="component" value="Chromosome 10"/>
</dbReference>
<dbReference type="EMBL" id="CM046397">
    <property type="protein sequence ID" value="KAI8535170.1"/>
    <property type="molecule type" value="Genomic_DNA"/>
</dbReference>
<comment type="caution">
    <text evidence="1">The sequence shown here is derived from an EMBL/GenBank/DDBJ whole genome shotgun (WGS) entry which is preliminary data.</text>
</comment>
<sequence length="133" mass="14475">MEMCGGLVAGAICPDLFSSLRFAGFLMVLLSAFGISHGETVELNCSSNMNLMKRNNKAISAGHPLRTKMSKSPKSMIESREQLCSEMERKGQIADESIVVCSSLKFAYYDVEVGGKRDTMFSGALHMLEHGSS</sequence>
<reference evidence="1" key="1">
    <citation type="submission" date="2022-02" db="EMBL/GenBank/DDBJ databases">
        <title>Plant Genome Project.</title>
        <authorList>
            <person name="Zhang R.-G."/>
        </authorList>
    </citation>
    <scope>NUCLEOTIDE SEQUENCE</scope>
    <source>
        <strain evidence="1">AT1</strain>
    </source>
</reference>
<proteinExistence type="predicted"/>
<organism evidence="1 2">
    <name type="scientific">Rhododendron molle</name>
    <name type="common">Chinese azalea</name>
    <name type="synonym">Azalea mollis</name>
    <dbReference type="NCBI Taxonomy" id="49168"/>
    <lineage>
        <taxon>Eukaryota</taxon>
        <taxon>Viridiplantae</taxon>
        <taxon>Streptophyta</taxon>
        <taxon>Embryophyta</taxon>
        <taxon>Tracheophyta</taxon>
        <taxon>Spermatophyta</taxon>
        <taxon>Magnoliopsida</taxon>
        <taxon>eudicotyledons</taxon>
        <taxon>Gunneridae</taxon>
        <taxon>Pentapetalae</taxon>
        <taxon>asterids</taxon>
        <taxon>Ericales</taxon>
        <taxon>Ericaceae</taxon>
        <taxon>Ericoideae</taxon>
        <taxon>Rhodoreae</taxon>
        <taxon>Rhododendron</taxon>
    </lineage>
</organism>